<sequence>MPHIIVQTILALGALYIATKVARQVSLNARLRSVPSVGGNGLSSYIAGFKFFQHATDLIQEGYEKYQGRVFKVPTLTGWEVVVTSPQLIDDLRRAPDDTLNFFEAVNESIAMEHTLGKPIHRDPYHIPIIGRKLTKSLDVKFDDVNDEVMTALADELPPTAEWTKSCITNPILRIVARVSARIFVGLPLCRDPEYVKLNLDFTFHVVVAAKIINLFPDFLKPVVGEFLTPVPKSIRRARKFLEPIISERAQKQEKYGIGSDWMGKPNDFLMWCMDAATGPQRSVQDFVMRVLSTNFAAIHTTSMTLTDTLYNLAAHPQYVPELRQEIEDIVKEHGWTKSSFQRMRKLDSFLKESARLAGLGSLGSQRKVLKDFTFSDGTTVPTGAIVSIPTTAVHSDSNNYDDPYTFNPWRFSSLPEEDGMKQQMTNPLHEYVLFGMGRHACPGRFFAVFELKLLTAHLVLGYDVKFEDSVGKLPKAIWIGSDRMPNRSAEIMFRKRAM</sequence>
<evidence type="ECO:0000256" key="1">
    <source>
        <dbReference type="ARBA" id="ARBA00001971"/>
    </source>
</evidence>
<keyword evidence="5 6" id="KW-0408">Iron</keyword>
<keyword evidence="8" id="KW-0732">Signal</keyword>
<evidence type="ECO:0000313" key="10">
    <source>
        <dbReference type="Proteomes" id="UP001383192"/>
    </source>
</evidence>
<evidence type="ECO:0000313" key="9">
    <source>
        <dbReference type="EMBL" id="KAK7049976.1"/>
    </source>
</evidence>
<evidence type="ECO:0000256" key="3">
    <source>
        <dbReference type="ARBA" id="ARBA00022723"/>
    </source>
</evidence>
<feature type="chain" id="PRO_5043575481" description="Cytochrome P450" evidence="8">
    <location>
        <begin position="25"/>
        <end position="499"/>
    </location>
</feature>
<dbReference type="PROSITE" id="PS00086">
    <property type="entry name" value="CYTOCHROME_P450"/>
    <property type="match status" value="1"/>
</dbReference>
<comment type="caution">
    <text evidence="9">The sequence shown here is derived from an EMBL/GenBank/DDBJ whole genome shotgun (WGS) entry which is preliminary data.</text>
</comment>
<comment type="cofactor">
    <cofactor evidence="1 6">
        <name>heme</name>
        <dbReference type="ChEBI" id="CHEBI:30413"/>
    </cofactor>
</comment>
<evidence type="ECO:0000256" key="5">
    <source>
        <dbReference type="ARBA" id="ARBA00023004"/>
    </source>
</evidence>
<dbReference type="Proteomes" id="UP001383192">
    <property type="component" value="Unassembled WGS sequence"/>
</dbReference>
<dbReference type="CDD" id="cd11041">
    <property type="entry name" value="CYP503A1-like"/>
    <property type="match status" value="1"/>
</dbReference>
<feature type="signal peptide" evidence="8">
    <location>
        <begin position="1"/>
        <end position="24"/>
    </location>
</feature>
<dbReference type="InterPro" id="IPR036396">
    <property type="entry name" value="Cyt_P450_sf"/>
</dbReference>
<evidence type="ECO:0000256" key="4">
    <source>
        <dbReference type="ARBA" id="ARBA00023002"/>
    </source>
</evidence>
<protein>
    <recommendedName>
        <fullName evidence="11">Cytochrome P450</fullName>
    </recommendedName>
</protein>
<feature type="binding site" description="axial binding residue" evidence="6">
    <location>
        <position position="442"/>
    </location>
    <ligand>
        <name>heme</name>
        <dbReference type="ChEBI" id="CHEBI:30413"/>
    </ligand>
    <ligandPart>
        <name>Fe</name>
        <dbReference type="ChEBI" id="CHEBI:18248"/>
    </ligandPart>
</feature>
<keyword evidence="6 7" id="KW-0349">Heme</keyword>
<evidence type="ECO:0000256" key="8">
    <source>
        <dbReference type="SAM" id="SignalP"/>
    </source>
</evidence>
<dbReference type="GO" id="GO:0016705">
    <property type="term" value="F:oxidoreductase activity, acting on paired donors, with incorporation or reduction of molecular oxygen"/>
    <property type="evidence" value="ECO:0007669"/>
    <property type="project" value="InterPro"/>
</dbReference>
<dbReference type="GO" id="GO:0004497">
    <property type="term" value="F:monooxygenase activity"/>
    <property type="evidence" value="ECO:0007669"/>
    <property type="project" value="UniProtKB-KW"/>
</dbReference>
<dbReference type="SUPFAM" id="SSF48264">
    <property type="entry name" value="Cytochrome P450"/>
    <property type="match status" value="1"/>
</dbReference>
<dbReference type="InterPro" id="IPR001128">
    <property type="entry name" value="Cyt_P450"/>
</dbReference>
<dbReference type="GO" id="GO:0020037">
    <property type="term" value="F:heme binding"/>
    <property type="evidence" value="ECO:0007669"/>
    <property type="project" value="InterPro"/>
</dbReference>
<keyword evidence="10" id="KW-1185">Reference proteome</keyword>
<organism evidence="9 10">
    <name type="scientific">Paramarasmius palmivorus</name>
    <dbReference type="NCBI Taxonomy" id="297713"/>
    <lineage>
        <taxon>Eukaryota</taxon>
        <taxon>Fungi</taxon>
        <taxon>Dikarya</taxon>
        <taxon>Basidiomycota</taxon>
        <taxon>Agaricomycotina</taxon>
        <taxon>Agaricomycetes</taxon>
        <taxon>Agaricomycetidae</taxon>
        <taxon>Agaricales</taxon>
        <taxon>Marasmiineae</taxon>
        <taxon>Marasmiaceae</taxon>
        <taxon>Paramarasmius</taxon>
    </lineage>
</organism>
<gene>
    <name evidence="9" type="ORF">VNI00_005407</name>
</gene>
<name>A0AAW0DGI2_9AGAR</name>
<accession>A0AAW0DGI2</accession>
<evidence type="ECO:0000256" key="6">
    <source>
        <dbReference type="PIRSR" id="PIRSR602403-1"/>
    </source>
</evidence>
<dbReference type="Gene3D" id="1.10.630.10">
    <property type="entry name" value="Cytochrome P450"/>
    <property type="match status" value="1"/>
</dbReference>
<keyword evidence="4 7" id="KW-0560">Oxidoreductase</keyword>
<dbReference type="GO" id="GO:0005506">
    <property type="term" value="F:iron ion binding"/>
    <property type="evidence" value="ECO:0007669"/>
    <property type="project" value="InterPro"/>
</dbReference>
<dbReference type="PANTHER" id="PTHR46206">
    <property type="entry name" value="CYTOCHROME P450"/>
    <property type="match status" value="1"/>
</dbReference>
<dbReference type="InterPro" id="IPR017972">
    <property type="entry name" value="Cyt_P450_CS"/>
</dbReference>
<keyword evidence="7" id="KW-0503">Monooxygenase</keyword>
<dbReference type="AlphaFoldDB" id="A0AAW0DGI2"/>
<comment type="similarity">
    <text evidence="2 7">Belongs to the cytochrome P450 family.</text>
</comment>
<evidence type="ECO:0008006" key="11">
    <source>
        <dbReference type="Google" id="ProtNLM"/>
    </source>
</evidence>
<keyword evidence="3 6" id="KW-0479">Metal-binding</keyword>
<dbReference type="InterPro" id="IPR002403">
    <property type="entry name" value="Cyt_P450_E_grp-IV"/>
</dbReference>
<dbReference type="Pfam" id="PF00067">
    <property type="entry name" value="p450"/>
    <property type="match status" value="1"/>
</dbReference>
<dbReference type="EMBL" id="JAYKXP010000015">
    <property type="protein sequence ID" value="KAK7049976.1"/>
    <property type="molecule type" value="Genomic_DNA"/>
</dbReference>
<reference evidence="9 10" key="1">
    <citation type="submission" date="2024-01" db="EMBL/GenBank/DDBJ databases">
        <title>A draft genome for a cacao thread blight-causing isolate of Paramarasmius palmivorus.</title>
        <authorList>
            <person name="Baruah I.K."/>
            <person name="Bukari Y."/>
            <person name="Amoako-Attah I."/>
            <person name="Meinhardt L.W."/>
            <person name="Bailey B.A."/>
            <person name="Cohen S.P."/>
        </authorList>
    </citation>
    <scope>NUCLEOTIDE SEQUENCE [LARGE SCALE GENOMIC DNA]</scope>
    <source>
        <strain evidence="9 10">GH-12</strain>
    </source>
</reference>
<evidence type="ECO:0000256" key="7">
    <source>
        <dbReference type="RuleBase" id="RU000461"/>
    </source>
</evidence>
<evidence type="ECO:0000256" key="2">
    <source>
        <dbReference type="ARBA" id="ARBA00010617"/>
    </source>
</evidence>
<proteinExistence type="inferred from homology"/>
<dbReference type="PRINTS" id="PR00465">
    <property type="entry name" value="EP450IV"/>
</dbReference>